<dbReference type="GO" id="GO:0003743">
    <property type="term" value="F:translation initiation factor activity"/>
    <property type="evidence" value="ECO:0007669"/>
    <property type="project" value="UniProtKB-KW"/>
</dbReference>
<accession>A0AAD5V6W3</accession>
<reference evidence="4" key="1">
    <citation type="submission" date="2022-07" db="EMBL/GenBank/DDBJ databases">
        <title>Genome Sequence of Physisporinus lineatus.</title>
        <authorList>
            <person name="Buettner E."/>
        </authorList>
    </citation>
    <scope>NUCLEOTIDE SEQUENCE</scope>
    <source>
        <strain evidence="4">VT162</strain>
    </source>
</reference>
<comment type="caution">
    <text evidence="4">The sequence shown here is derived from an EMBL/GenBank/DDBJ whole genome shotgun (WGS) entry which is preliminary data.</text>
</comment>
<gene>
    <name evidence="4" type="ORF">NLI96_g5921</name>
</gene>
<comment type="similarity">
    <text evidence="1">Belongs to the eukaryotic initiation factor 4G family.</text>
</comment>
<protein>
    <submittedName>
        <fullName evidence="4">Uncharacterized protein</fullName>
    </submittedName>
</protein>
<evidence type="ECO:0000313" key="5">
    <source>
        <dbReference type="Proteomes" id="UP001212997"/>
    </source>
</evidence>
<name>A0AAD5V6W3_9APHY</name>
<keyword evidence="2" id="KW-0396">Initiation factor</keyword>
<dbReference type="GO" id="GO:0016281">
    <property type="term" value="C:eukaryotic translation initiation factor 4F complex"/>
    <property type="evidence" value="ECO:0007669"/>
    <property type="project" value="TreeGrafter"/>
</dbReference>
<dbReference type="AlphaFoldDB" id="A0AAD5V6W3"/>
<keyword evidence="3" id="KW-0648">Protein biosynthesis</keyword>
<sequence>MSSIATSPTISTSGFQPWRPWSIPLDISYMRRTVCGLLNKITKVNFDSVSTKIVQLAISIENTDDPKLLDAFVRLIFQRGAVDKPRVDVYATLCQRIVDELEGERGRWKRVDLFHLGNPMDCFETCFRLLSQYEFERIIHEETSETLHSFMIFVGELVVEGVLYPDDVQGMLDTLFRRAVYDEECTVAIYRFLTRIVGAFNASLALEPLMVVARIEELLLENSISVKARYLMMSMHDQALYPRPHDAFSSTQQRIEVYGLDPNDSDFESAVEDDEGVSTSDIYHTCQTHAKQYILNRQVSEAEQFMRSLNPEYRSIFISYLISTTLNCGDTSDASFVASLFSLDSIRHLCDRSTFVKGFCDEVTHLEDTSIDVPHANHLMATMLYGSPLNVDAVEELASKLHTNSDVDAPKHSKALSGREHTVERLRPSSRRIYAY</sequence>
<evidence type="ECO:0000256" key="2">
    <source>
        <dbReference type="ARBA" id="ARBA00022540"/>
    </source>
</evidence>
<dbReference type="SUPFAM" id="SSF48371">
    <property type="entry name" value="ARM repeat"/>
    <property type="match status" value="2"/>
</dbReference>
<evidence type="ECO:0000256" key="3">
    <source>
        <dbReference type="ARBA" id="ARBA00022917"/>
    </source>
</evidence>
<dbReference type="EMBL" id="JANAWD010000204">
    <property type="protein sequence ID" value="KAJ3484024.1"/>
    <property type="molecule type" value="Genomic_DNA"/>
</dbReference>
<dbReference type="PANTHER" id="PTHR23253">
    <property type="entry name" value="EUKARYOTIC TRANSLATION INITIATION FACTOR 4 GAMMA"/>
    <property type="match status" value="1"/>
</dbReference>
<dbReference type="InterPro" id="IPR016024">
    <property type="entry name" value="ARM-type_fold"/>
</dbReference>
<organism evidence="4 5">
    <name type="scientific">Meripilus lineatus</name>
    <dbReference type="NCBI Taxonomy" id="2056292"/>
    <lineage>
        <taxon>Eukaryota</taxon>
        <taxon>Fungi</taxon>
        <taxon>Dikarya</taxon>
        <taxon>Basidiomycota</taxon>
        <taxon>Agaricomycotina</taxon>
        <taxon>Agaricomycetes</taxon>
        <taxon>Polyporales</taxon>
        <taxon>Meripilaceae</taxon>
        <taxon>Meripilus</taxon>
    </lineage>
</organism>
<evidence type="ECO:0000313" key="4">
    <source>
        <dbReference type="EMBL" id="KAJ3484024.1"/>
    </source>
</evidence>
<dbReference type="GO" id="GO:0003729">
    <property type="term" value="F:mRNA binding"/>
    <property type="evidence" value="ECO:0007669"/>
    <property type="project" value="TreeGrafter"/>
</dbReference>
<evidence type="ECO:0000256" key="1">
    <source>
        <dbReference type="ARBA" id="ARBA00005775"/>
    </source>
</evidence>
<dbReference type="Gene3D" id="1.25.40.180">
    <property type="match status" value="2"/>
</dbReference>
<dbReference type="PANTHER" id="PTHR23253:SF9">
    <property type="entry name" value="EUKARYOTIC TRANSLATION INITIATION FACTOR 4 GAMMA 2"/>
    <property type="match status" value="1"/>
</dbReference>
<proteinExistence type="inferred from homology"/>
<dbReference type="Proteomes" id="UP001212997">
    <property type="component" value="Unassembled WGS sequence"/>
</dbReference>
<keyword evidence="5" id="KW-1185">Reference proteome</keyword>